<feature type="region of interest" description="Disordered" evidence="1">
    <location>
        <begin position="558"/>
        <end position="582"/>
    </location>
</feature>
<feature type="non-terminal residue" evidence="3">
    <location>
        <position position="1010"/>
    </location>
</feature>
<reference evidence="3" key="1">
    <citation type="submission" date="2020-08" db="EMBL/GenBank/DDBJ databases">
        <title>Spodoptera exigua strain:BAW_Kor-Di-RS1 Genome sequencing and assembly.</title>
        <authorList>
            <person name="Kim J."/>
            <person name="Nam H.Y."/>
            <person name="Kwon M."/>
            <person name="Choi J.H."/>
            <person name="Cho S.R."/>
            <person name="Kim G.-H."/>
        </authorList>
    </citation>
    <scope>NUCLEOTIDE SEQUENCE</scope>
    <source>
        <strain evidence="3">BAW_Kor-Di-RS1</strain>
        <tissue evidence="3">Whole-body</tissue>
    </source>
</reference>
<feature type="region of interest" description="Disordered" evidence="1">
    <location>
        <begin position="467"/>
        <end position="524"/>
    </location>
</feature>
<dbReference type="InterPro" id="IPR027351">
    <property type="entry name" value="(+)RNA_virus_helicase_core_dom"/>
</dbReference>
<evidence type="ECO:0000256" key="1">
    <source>
        <dbReference type="SAM" id="MobiDB-lite"/>
    </source>
</evidence>
<dbReference type="Gene3D" id="3.40.50.300">
    <property type="entry name" value="P-loop containing nucleotide triphosphate hydrolases"/>
    <property type="match status" value="2"/>
</dbReference>
<keyword evidence="4" id="KW-1185">Reference proteome</keyword>
<dbReference type="Proteomes" id="UP000648187">
    <property type="component" value="Unassembled WGS sequence"/>
</dbReference>
<sequence length="1010" mass="111007">DLTPNPGGPQHNRPPNTPTAANRGKRGAAVTWWENGEESKYSTFGLEPHNTVFQSEMYALFRAVKMARESRVASVSILSDSRSSLDLLRSPSVTHHLALQMKGFVREIREEGREYRAVTKVFFPDALAAKRTLREENLTPLHIQILTGHGGFSAYLHRFHLKSSPACVCDPDCDETVWHLLLECPRFQHDRMELEQKIDIQLSQSTLHVVMEKQKTRTPFLAFASKVASVAVRANKTQNGLPSVPTTQRTRQNTAVTSHTTTTLQPTHPHAEQQPTVPAVPLPAAAPAVTSIQSATNANAMPIPQFLAGAARGTPCLRLRGVALFMNRETEKLGISFCVGSSRAGARVHISPGLAALINGSTTKASMKGSKYAALPQVVIDTHRCRLVRFKGKTVALLEWSEETPFAQANRLLQKIGEAEELAPRTISVDAMAVGWERGDVADRYGCLKASEHHEVIVYEDRGETLSYLRTPRDPTTTTTGGMSPATGPTTPSGSERAQQKAAAEKAAKEQAKTTSPENRAQQKSRLKAIGNFLNALLPSTSHNSSTTKQESALKRFFKKSREEPKKPAPVPTRADKGHVSPPTLAVNSGVTDHMKSAFLEYVAVVRATKEVHLMTCRKIMLTFQRGTEGLLGVLLKEAGAAVYDNATSQEESERTGTARFETPKGDSIVVTAKCTRIMLEDRILEMAQAISGTAEPPALQGGWAVPKYSGHFNEEEDVVATTTTEAAKDLREKLAHRLGQRTRTRVRTMASILSNGFRAHDKCHRIIVDEALMNHFGAIVMAARLSGASEVVLVGDVNQLPFLDRENLFQLNYTRPNVVAAITHELSCTHRNPMDVAYTLGEIYPGIYSSRTTQSRVHSLRVERYTGAKIPRLAQNTLFLVHTQEEKADLASQGYGSGEGSRLLTIHEAQGLTSDCVLVINTKTRRLQIHESVSHAVVAVSRHRVSCVYYTDDADDAAGRLIKRAMEANTKMVVDYNLKMAMKHRDAPIIEEMLHLVKSLVGKGHPPQN</sequence>
<organism evidence="3 4">
    <name type="scientific">Spodoptera exigua</name>
    <name type="common">Beet armyworm</name>
    <name type="synonym">Noctua fulgens</name>
    <dbReference type="NCBI Taxonomy" id="7107"/>
    <lineage>
        <taxon>Eukaryota</taxon>
        <taxon>Metazoa</taxon>
        <taxon>Ecdysozoa</taxon>
        <taxon>Arthropoda</taxon>
        <taxon>Hexapoda</taxon>
        <taxon>Insecta</taxon>
        <taxon>Pterygota</taxon>
        <taxon>Neoptera</taxon>
        <taxon>Endopterygota</taxon>
        <taxon>Lepidoptera</taxon>
        <taxon>Glossata</taxon>
        <taxon>Ditrysia</taxon>
        <taxon>Noctuoidea</taxon>
        <taxon>Noctuidae</taxon>
        <taxon>Amphipyrinae</taxon>
        <taxon>Spodoptera</taxon>
    </lineage>
</organism>
<feature type="region of interest" description="Disordered" evidence="1">
    <location>
        <begin position="1"/>
        <end position="27"/>
    </location>
</feature>
<dbReference type="GO" id="GO:0003676">
    <property type="term" value="F:nucleic acid binding"/>
    <property type="evidence" value="ECO:0007669"/>
    <property type="project" value="InterPro"/>
</dbReference>
<evidence type="ECO:0000313" key="4">
    <source>
        <dbReference type="Proteomes" id="UP000648187"/>
    </source>
</evidence>
<protein>
    <recommendedName>
        <fullName evidence="2">(+)RNA virus helicase C-terminal domain-containing protein</fullName>
    </recommendedName>
</protein>
<accession>A0A835L2N4</accession>
<feature type="compositionally biased region" description="Low complexity" evidence="1">
    <location>
        <begin position="257"/>
        <end position="268"/>
    </location>
</feature>
<feature type="domain" description="(+)RNA virus helicase C-terminal" evidence="2">
    <location>
        <begin position="718"/>
        <end position="984"/>
    </location>
</feature>
<gene>
    <name evidence="3" type="ORF">HW555_013311</name>
</gene>
<dbReference type="PROSITE" id="PS51657">
    <property type="entry name" value="PSRV_HELICASE"/>
    <property type="match status" value="1"/>
</dbReference>
<dbReference type="Gene3D" id="3.30.420.10">
    <property type="entry name" value="Ribonuclease H-like superfamily/Ribonuclease H"/>
    <property type="match status" value="1"/>
</dbReference>
<dbReference type="EMBL" id="JACKWZ010000620">
    <property type="protein sequence ID" value="KAF9406252.1"/>
    <property type="molecule type" value="Genomic_DNA"/>
</dbReference>
<evidence type="ECO:0000313" key="3">
    <source>
        <dbReference type="EMBL" id="KAF9406252.1"/>
    </source>
</evidence>
<feature type="compositionally biased region" description="Polar residues" evidence="1">
    <location>
        <begin position="238"/>
        <end position="256"/>
    </location>
</feature>
<feature type="compositionally biased region" description="Basic and acidic residues" evidence="1">
    <location>
        <begin position="503"/>
        <end position="512"/>
    </location>
</feature>
<proteinExistence type="predicted"/>
<dbReference type="AlphaFoldDB" id="A0A835L2N4"/>
<name>A0A835L2N4_SPOEX</name>
<dbReference type="InterPro" id="IPR012337">
    <property type="entry name" value="RNaseH-like_sf"/>
</dbReference>
<comment type="caution">
    <text evidence="3">The sequence shown here is derived from an EMBL/GenBank/DDBJ whole genome shotgun (WGS) entry which is preliminary data.</text>
</comment>
<dbReference type="Pfam" id="PF01443">
    <property type="entry name" value="Viral_helicase1"/>
    <property type="match status" value="1"/>
</dbReference>
<dbReference type="InterPro" id="IPR036397">
    <property type="entry name" value="RNaseH_sf"/>
</dbReference>
<dbReference type="SUPFAM" id="SSF53098">
    <property type="entry name" value="Ribonuclease H-like"/>
    <property type="match status" value="1"/>
</dbReference>
<dbReference type="SUPFAM" id="SSF52540">
    <property type="entry name" value="P-loop containing nucleoside triphosphate hydrolases"/>
    <property type="match status" value="1"/>
</dbReference>
<dbReference type="InterPro" id="IPR027417">
    <property type="entry name" value="P-loop_NTPase"/>
</dbReference>
<feature type="compositionally biased region" description="Low complexity" evidence="1">
    <location>
        <begin position="475"/>
        <end position="495"/>
    </location>
</feature>
<dbReference type="GO" id="GO:0005524">
    <property type="term" value="F:ATP binding"/>
    <property type="evidence" value="ECO:0007669"/>
    <property type="project" value="InterPro"/>
</dbReference>
<evidence type="ECO:0000259" key="2">
    <source>
        <dbReference type="PROSITE" id="PS51657"/>
    </source>
</evidence>
<feature type="region of interest" description="Disordered" evidence="1">
    <location>
        <begin position="238"/>
        <end position="275"/>
    </location>
</feature>
<feature type="compositionally biased region" description="Polar residues" evidence="1">
    <location>
        <begin position="514"/>
        <end position="524"/>
    </location>
</feature>